<dbReference type="Proteomes" id="UP000628840">
    <property type="component" value="Unassembled WGS sequence"/>
</dbReference>
<proteinExistence type="predicted"/>
<dbReference type="EMBL" id="BMPF01000001">
    <property type="protein sequence ID" value="GGL25527.1"/>
    <property type="molecule type" value="Genomic_DNA"/>
</dbReference>
<reference evidence="1 2" key="1">
    <citation type="journal article" date="2019" name="Int. J. Syst. Evol. Microbiol.">
        <title>The Global Catalogue of Microorganisms (GCM) 10K type strain sequencing project: providing services to taxonomists for standard genome sequencing and annotation.</title>
        <authorList>
            <consortium name="The Broad Institute Genomics Platform"/>
            <consortium name="The Broad Institute Genome Sequencing Center for Infectious Disease"/>
            <person name="Wu L."/>
            <person name="Ma J."/>
        </authorList>
    </citation>
    <scope>NUCLEOTIDE SEQUENCE [LARGE SCALE GENOMIC DNA]</scope>
    <source>
        <strain evidence="1 2">JCM 19585</strain>
    </source>
</reference>
<evidence type="ECO:0000313" key="2">
    <source>
        <dbReference type="Proteomes" id="UP000628840"/>
    </source>
</evidence>
<organism evidence="1 2">
    <name type="scientific">Halarchaeum grantii</name>
    <dbReference type="NCBI Taxonomy" id="1193105"/>
    <lineage>
        <taxon>Archaea</taxon>
        <taxon>Methanobacteriati</taxon>
        <taxon>Methanobacteriota</taxon>
        <taxon>Stenosarchaea group</taxon>
        <taxon>Halobacteria</taxon>
        <taxon>Halobacteriales</taxon>
        <taxon>Halobacteriaceae</taxon>
    </lineage>
</organism>
<evidence type="ECO:0008006" key="3">
    <source>
        <dbReference type="Google" id="ProtNLM"/>
    </source>
</evidence>
<gene>
    <name evidence="1" type="ORF">GCM10009037_06410</name>
</gene>
<dbReference type="InterPro" id="IPR049798">
    <property type="entry name" value="LWR_salt"/>
</dbReference>
<dbReference type="AlphaFoldDB" id="A0A830F720"/>
<dbReference type="NCBIfam" id="NF033910">
    <property type="entry name" value="LWR_salt"/>
    <property type="match status" value="1"/>
</dbReference>
<evidence type="ECO:0000313" key="1">
    <source>
        <dbReference type="EMBL" id="GGL25527.1"/>
    </source>
</evidence>
<accession>A0A830F720</accession>
<dbReference type="Pfam" id="PF26423">
    <property type="entry name" value="LWR_salt"/>
    <property type="match status" value="1"/>
</dbReference>
<dbReference type="RefSeq" id="WP_188878761.1">
    <property type="nucleotide sequence ID" value="NZ_BMPF01000001.1"/>
</dbReference>
<protein>
    <recommendedName>
        <fullName evidence="3">LWR-salt protein</fullName>
    </recommendedName>
</protein>
<dbReference type="OrthoDB" id="202660at2157"/>
<keyword evidence="2" id="KW-1185">Reference proteome</keyword>
<sequence>MEARYVFALRVRLDPSTRGVTVDPTEFETRLYREAETPGEDGWLFFRNHLWRGELADDAHFRELAEDALDVTVADAEYRAFEMDDAYRTAFREAVAAELAAFRADSVDEVVNKYLGSSLEVRASSDE</sequence>
<comment type="caution">
    <text evidence="1">The sequence shown here is derived from an EMBL/GenBank/DDBJ whole genome shotgun (WGS) entry which is preliminary data.</text>
</comment>
<name>A0A830F720_9EURY</name>